<dbReference type="InterPro" id="IPR002885">
    <property type="entry name" value="PPR_rpt"/>
</dbReference>
<dbReference type="GO" id="GO:0003723">
    <property type="term" value="F:RNA binding"/>
    <property type="evidence" value="ECO:0007669"/>
    <property type="project" value="InterPro"/>
</dbReference>
<dbReference type="InterPro" id="IPR011990">
    <property type="entry name" value="TPR-like_helical_dom_sf"/>
</dbReference>
<accession>A0A0A9GSL3</accession>
<reference evidence="3" key="2">
    <citation type="journal article" date="2015" name="Data Brief">
        <title>Shoot transcriptome of the giant reed, Arundo donax.</title>
        <authorList>
            <person name="Barrero R.A."/>
            <person name="Guerrero F.D."/>
            <person name="Moolhuijzen P."/>
            <person name="Goolsby J.A."/>
            <person name="Tidwell J."/>
            <person name="Bellgard S.E."/>
            <person name="Bellgard M.I."/>
        </authorList>
    </citation>
    <scope>NUCLEOTIDE SEQUENCE</scope>
    <source>
        <tissue evidence="3">Shoot tissue taken approximately 20 cm above the soil surface</tissue>
    </source>
</reference>
<dbReference type="GO" id="GO:0009451">
    <property type="term" value="P:RNA modification"/>
    <property type="evidence" value="ECO:0007669"/>
    <property type="project" value="InterPro"/>
</dbReference>
<dbReference type="AlphaFoldDB" id="A0A0A9GSL3"/>
<dbReference type="Pfam" id="PF12854">
    <property type="entry name" value="PPR_1"/>
    <property type="match status" value="1"/>
</dbReference>
<protein>
    <recommendedName>
        <fullName evidence="4">Pentatricopeptide repeat-containing protein</fullName>
    </recommendedName>
</protein>
<keyword evidence="2" id="KW-0809">Transit peptide</keyword>
<evidence type="ECO:0000256" key="2">
    <source>
        <dbReference type="ARBA" id="ARBA00022946"/>
    </source>
</evidence>
<reference evidence="3" key="1">
    <citation type="submission" date="2014-09" db="EMBL/GenBank/DDBJ databases">
        <authorList>
            <person name="Magalhaes I.L.F."/>
            <person name="Oliveira U."/>
            <person name="Santos F.R."/>
            <person name="Vidigal T.H.D.A."/>
            <person name="Brescovit A.D."/>
            <person name="Santos A.J."/>
        </authorList>
    </citation>
    <scope>NUCLEOTIDE SEQUENCE</scope>
    <source>
        <tissue evidence="3">Shoot tissue taken approximately 20 cm above the soil surface</tissue>
    </source>
</reference>
<dbReference type="InterPro" id="IPR046960">
    <property type="entry name" value="PPR_At4g14850-like_plant"/>
</dbReference>
<dbReference type="EMBL" id="GBRH01171427">
    <property type="protein sequence ID" value="JAE26469.1"/>
    <property type="molecule type" value="Transcribed_RNA"/>
</dbReference>
<dbReference type="Gene3D" id="1.25.40.10">
    <property type="entry name" value="Tetratricopeptide repeat domain"/>
    <property type="match status" value="1"/>
</dbReference>
<proteinExistence type="predicted"/>
<evidence type="ECO:0000313" key="3">
    <source>
        <dbReference type="EMBL" id="JAE26469.1"/>
    </source>
</evidence>
<dbReference type="NCBIfam" id="TIGR00756">
    <property type="entry name" value="PPR"/>
    <property type="match status" value="1"/>
</dbReference>
<dbReference type="PANTHER" id="PTHR47926:SF436">
    <property type="entry name" value="PENTATRICOPEPTIDE REPEAT-CONTAINING PROTEIN ELI1, CHLOROPLASTIC-LIKE ISOFORM X2"/>
    <property type="match status" value="1"/>
</dbReference>
<dbReference type="PANTHER" id="PTHR47926">
    <property type="entry name" value="PENTATRICOPEPTIDE REPEAT-CONTAINING PROTEIN"/>
    <property type="match status" value="1"/>
</dbReference>
<name>A0A0A9GSL3_ARUDO</name>
<organism evidence="3">
    <name type="scientific">Arundo donax</name>
    <name type="common">Giant reed</name>
    <name type="synonym">Donax arundinaceus</name>
    <dbReference type="NCBI Taxonomy" id="35708"/>
    <lineage>
        <taxon>Eukaryota</taxon>
        <taxon>Viridiplantae</taxon>
        <taxon>Streptophyta</taxon>
        <taxon>Embryophyta</taxon>
        <taxon>Tracheophyta</taxon>
        <taxon>Spermatophyta</taxon>
        <taxon>Magnoliopsida</taxon>
        <taxon>Liliopsida</taxon>
        <taxon>Poales</taxon>
        <taxon>Poaceae</taxon>
        <taxon>PACMAD clade</taxon>
        <taxon>Arundinoideae</taxon>
        <taxon>Arundineae</taxon>
        <taxon>Arundo</taxon>
    </lineage>
</organism>
<evidence type="ECO:0000256" key="1">
    <source>
        <dbReference type="ARBA" id="ARBA00022737"/>
    </source>
</evidence>
<sequence>MSDDITFLGILSACNHMSLLEEGKHFFDMMTRNYGILPNIMHYACMVDLFCRRGMLEQAEE</sequence>
<evidence type="ECO:0008006" key="4">
    <source>
        <dbReference type="Google" id="ProtNLM"/>
    </source>
</evidence>
<keyword evidence="1" id="KW-0677">Repeat</keyword>